<feature type="region of interest" description="Disordered" evidence="1">
    <location>
        <begin position="39"/>
        <end position="85"/>
    </location>
</feature>
<proteinExistence type="predicted"/>
<dbReference type="RefSeq" id="WP_280102004.1">
    <property type="nucleotide sequence ID" value="NZ_CP122979.1"/>
</dbReference>
<evidence type="ECO:0000256" key="1">
    <source>
        <dbReference type="SAM" id="MobiDB-lite"/>
    </source>
</evidence>
<evidence type="ECO:0000313" key="4">
    <source>
        <dbReference type="EMBL" id="WGI36703.1"/>
    </source>
</evidence>
<keyword evidence="2" id="KW-0732">Signal</keyword>
<keyword evidence="5" id="KW-1185">Reference proteome</keyword>
<dbReference type="Proteomes" id="UP001179842">
    <property type="component" value="Chromosome"/>
</dbReference>
<dbReference type="Gene3D" id="3.40.390.80">
    <property type="entry name" value="Peptidase M60, enhancin-like domain 2"/>
    <property type="match status" value="1"/>
</dbReference>
<dbReference type="PROSITE" id="PS51723">
    <property type="entry name" value="PEPTIDASE_M60"/>
    <property type="match status" value="1"/>
</dbReference>
<dbReference type="EMBL" id="CP122979">
    <property type="protein sequence ID" value="WGI36703.1"/>
    <property type="molecule type" value="Genomic_DNA"/>
</dbReference>
<accession>A0ABY8LVZ1</accession>
<evidence type="ECO:0000313" key="5">
    <source>
        <dbReference type="Proteomes" id="UP001179842"/>
    </source>
</evidence>
<evidence type="ECO:0000256" key="2">
    <source>
        <dbReference type="SAM" id="SignalP"/>
    </source>
</evidence>
<feature type="chain" id="PRO_5045387373" description="Peptidase M60 domain-containing protein" evidence="2">
    <location>
        <begin position="25"/>
        <end position="843"/>
    </location>
</feature>
<feature type="region of interest" description="Disordered" evidence="1">
    <location>
        <begin position="117"/>
        <end position="189"/>
    </location>
</feature>
<dbReference type="InterPro" id="IPR031161">
    <property type="entry name" value="Peptidase_M60_dom"/>
</dbReference>
<dbReference type="SMART" id="SM01276">
    <property type="entry name" value="M60-like"/>
    <property type="match status" value="1"/>
</dbReference>
<reference evidence="4" key="1">
    <citation type="submission" date="2023-04" db="EMBL/GenBank/DDBJ databases">
        <title>Completed genome of Mycoplasma lagogenitalium type strain 12MS.</title>
        <authorList>
            <person name="Spergser J."/>
        </authorList>
    </citation>
    <scope>NUCLEOTIDE SEQUENCE</scope>
    <source>
        <strain evidence="4">12MS</strain>
    </source>
</reference>
<protein>
    <recommendedName>
        <fullName evidence="3">Peptidase M60 domain-containing protein</fullName>
    </recommendedName>
</protein>
<feature type="compositionally biased region" description="Low complexity" evidence="1">
    <location>
        <begin position="40"/>
        <end position="50"/>
    </location>
</feature>
<dbReference type="Gene3D" id="2.60.120.1250">
    <property type="entry name" value="Peptidase M60, enhancin-like domain 1"/>
    <property type="match status" value="1"/>
</dbReference>
<feature type="compositionally biased region" description="Low complexity" evidence="1">
    <location>
        <begin position="66"/>
        <end position="78"/>
    </location>
</feature>
<feature type="compositionally biased region" description="Basic and acidic residues" evidence="1">
    <location>
        <begin position="51"/>
        <end position="65"/>
    </location>
</feature>
<feature type="compositionally biased region" description="Basic and acidic residues" evidence="1">
    <location>
        <begin position="117"/>
        <end position="172"/>
    </location>
</feature>
<organism evidence="4 5">
    <name type="scientific">Mesomycoplasma lagogenitalium</name>
    <dbReference type="NCBI Taxonomy" id="171286"/>
    <lineage>
        <taxon>Bacteria</taxon>
        <taxon>Bacillati</taxon>
        <taxon>Mycoplasmatota</taxon>
        <taxon>Mycoplasmoidales</taxon>
        <taxon>Metamycoplasmataceae</taxon>
        <taxon>Mesomycoplasma</taxon>
    </lineage>
</organism>
<feature type="domain" description="Peptidase M60" evidence="3">
    <location>
        <begin position="270"/>
        <end position="600"/>
    </location>
</feature>
<feature type="compositionally biased region" description="Low complexity" evidence="1">
    <location>
        <begin position="173"/>
        <end position="184"/>
    </location>
</feature>
<name>A0ABY8LVZ1_9BACT</name>
<sequence length="843" mass="97139">MKKNKSKLKSLIVLSSLTLPIYLASCSATETENIKDIVKENGNSDNNNLNEKNDKKLEDNKKNQNDKNLNLNNGANNDYVSGENNLEIDSPAKKEENLSENNSDNFESQINNKENELSIKNDLDNSNKTSDLKSNESAEKSQEKDKRTQENSNNKSDKSDQSIKNETPKDPQENVQSQSSNSENNLEDKNIQDSQILTAEKDNNQVENIASENGDNLENKNISSVDEFYFPKYEGNYFDSDINDDKTIALPVLKDVDSQKRLRKEYFNYSNIVPTGIYLEPGKKYLIQIDLDHKIENGEVTIIARQGSKAEKNTWDSLNYVEWYLKKETNQIEFNLINKKEGHLVYLENTSGKPVTATIKNLNKQETPFSTFPFYIYNPSQPEKFWDYLSEIQNNKNLAQSTFMQFSDPESGGIQVIWSTQQSINTFINQLKLDSKQKATDYIKTFMRDIKEWVDELNKFNGLDKNDPVEAQRPTNSPLLIQATLNIKKPSIYYASKKYVHLPEDLVSEYFKNTSALYGWVANHEKGHVIDNTSIVVVEVTNNMYASYAGYLNMKKVIASGNYNKDKIKANNFVSSKYWDAEPKHFNYLSSKIQDPSTKTLFVEVSDENKTPFYPVYVWFLTSQFMNKYDYSNYDFNNQNDVLFTKKEVDNIKKFGVWGTLQRLLRDRGELNKYDKENLFDIFYQNNKMNRLPLLYSIVTGFDFSDVFSRFGQENIDPRIAAFTARYPKLDKKIEYYNVMGEVYDELNYPEIDQSLKPEITYSSAVGNGGKSTKKTLLKISLNKDVFNSLIVYEIYVDGKLYLISKPKNSIVIDGDISNKNITVKAYDYKLNESSMSEIATKK</sequence>
<gene>
    <name evidence="4" type="ORF">QEG99_00235</name>
</gene>
<evidence type="ECO:0000259" key="3">
    <source>
        <dbReference type="PROSITE" id="PS51723"/>
    </source>
</evidence>
<feature type="signal peptide" evidence="2">
    <location>
        <begin position="1"/>
        <end position="24"/>
    </location>
</feature>